<feature type="transmembrane region" description="Helical" evidence="8">
    <location>
        <begin position="570"/>
        <end position="589"/>
    </location>
</feature>
<feature type="transmembrane region" description="Helical" evidence="8">
    <location>
        <begin position="414"/>
        <end position="436"/>
    </location>
</feature>
<organism evidence="9 10">
    <name type="scientific">Mucor plumbeus</name>
    <dbReference type="NCBI Taxonomy" id="97098"/>
    <lineage>
        <taxon>Eukaryota</taxon>
        <taxon>Fungi</taxon>
        <taxon>Fungi incertae sedis</taxon>
        <taxon>Mucoromycota</taxon>
        <taxon>Mucoromycotina</taxon>
        <taxon>Mucoromycetes</taxon>
        <taxon>Mucorales</taxon>
        <taxon>Mucorineae</taxon>
        <taxon>Mucoraceae</taxon>
        <taxon>Mucor</taxon>
    </lineage>
</organism>
<feature type="transmembrane region" description="Helical" evidence="8">
    <location>
        <begin position="161"/>
        <end position="183"/>
    </location>
</feature>
<evidence type="ECO:0000313" key="10">
    <source>
        <dbReference type="Proteomes" id="UP000650833"/>
    </source>
</evidence>
<feature type="transmembrane region" description="Helical" evidence="8">
    <location>
        <begin position="250"/>
        <end position="272"/>
    </location>
</feature>
<feature type="transmembrane region" description="Helical" evidence="8">
    <location>
        <begin position="443"/>
        <end position="463"/>
    </location>
</feature>
<name>A0A8H7V9E6_9FUNG</name>
<feature type="transmembrane region" description="Helical" evidence="8">
    <location>
        <begin position="387"/>
        <end position="408"/>
    </location>
</feature>
<keyword evidence="4 8" id="KW-0812">Transmembrane</keyword>
<dbReference type="InterPro" id="IPR031155">
    <property type="entry name" value="DUR"/>
</dbReference>
<evidence type="ECO:0000256" key="2">
    <source>
        <dbReference type="ARBA" id="ARBA00006434"/>
    </source>
</evidence>
<dbReference type="FunFam" id="1.20.1730.10:FF:000006">
    <property type="entry name" value="Urea active transporter"/>
    <property type="match status" value="1"/>
</dbReference>
<evidence type="ECO:0000256" key="8">
    <source>
        <dbReference type="SAM" id="Phobius"/>
    </source>
</evidence>
<dbReference type="PANTHER" id="PTHR46154:SF4">
    <property type="entry name" value="UREA ACTIVE TRANSPORTER"/>
    <property type="match status" value="1"/>
</dbReference>
<protein>
    <recommendedName>
        <fullName evidence="11">Urea transporter</fullName>
    </recommendedName>
</protein>
<feature type="transmembrane region" description="Helical" evidence="8">
    <location>
        <begin position="483"/>
        <end position="503"/>
    </location>
</feature>
<dbReference type="PANTHER" id="PTHR46154">
    <property type="match status" value="1"/>
</dbReference>
<evidence type="ECO:0008006" key="11">
    <source>
        <dbReference type="Google" id="ProtNLM"/>
    </source>
</evidence>
<keyword evidence="5 8" id="KW-1133">Transmembrane helix</keyword>
<dbReference type="AlphaFoldDB" id="A0A8H7V9E6"/>
<feature type="transmembrane region" description="Helical" evidence="8">
    <location>
        <begin position="12"/>
        <end position="32"/>
    </location>
</feature>
<comment type="subcellular location">
    <subcellularLocation>
        <location evidence="1">Membrane</location>
        <topology evidence="1">Multi-pass membrane protein</topology>
    </subcellularLocation>
</comment>
<dbReference type="Pfam" id="PF00474">
    <property type="entry name" value="SSF"/>
    <property type="match status" value="1"/>
</dbReference>
<reference evidence="9" key="1">
    <citation type="submission" date="2020-12" db="EMBL/GenBank/DDBJ databases">
        <title>Metabolic potential, ecology and presence of endohyphal bacteria is reflected in genomic diversity of Mucoromycotina.</title>
        <authorList>
            <person name="Muszewska A."/>
            <person name="Okrasinska A."/>
            <person name="Steczkiewicz K."/>
            <person name="Drgas O."/>
            <person name="Orlowska M."/>
            <person name="Perlinska-Lenart U."/>
            <person name="Aleksandrzak-Piekarczyk T."/>
            <person name="Szatraj K."/>
            <person name="Zielenkiewicz U."/>
            <person name="Pilsyk S."/>
            <person name="Malc E."/>
            <person name="Mieczkowski P."/>
            <person name="Kruszewska J.S."/>
            <person name="Biernat P."/>
            <person name="Pawlowska J."/>
        </authorList>
    </citation>
    <scope>NUCLEOTIDE SEQUENCE</scope>
    <source>
        <strain evidence="9">CBS 226.32</strain>
    </source>
</reference>
<comment type="similarity">
    <text evidence="2 7">Belongs to the sodium:solute symporter (SSF) (TC 2.A.21) family.</text>
</comment>
<dbReference type="NCBIfam" id="TIGR00813">
    <property type="entry name" value="sss"/>
    <property type="match status" value="1"/>
</dbReference>
<accession>A0A8H7V9E6</accession>
<evidence type="ECO:0000256" key="6">
    <source>
        <dbReference type="ARBA" id="ARBA00023136"/>
    </source>
</evidence>
<dbReference type="PROSITE" id="PS50283">
    <property type="entry name" value="NA_SOLUT_SYMP_3"/>
    <property type="match status" value="1"/>
</dbReference>
<keyword evidence="3" id="KW-0813">Transport</keyword>
<sequence>MAVLDQGAGYGVVLGFGALFAAMMTGITYLCQRYLREVQTSEMYMTAQRTVKTGLVASAIVSSWTWAATLLTSTEVAYKYGVSGPIWYASGAVVQVLLFAVLAIELKKKAPSAHTFLEVVLARYGKEAHIVYLTFSLITNIIVTAMLLLGGSAVVNYLTGMHTIAVCFLLPLGVIVYTLFGGIKATFMSDYSHTVVIFIIIISFVFTVYGSSPKIGSIGTMYDLLVAASERNPIADNEQGSLVTMSSLQALIFGIINIVGNFGTVFVDNAYWQRAIAAHPQYAVKAYLIGGLSWFAIPFTLATTMGLAGRALDINLTPFAISQGLVLPDVAVALLGQAGGFACLVLVFMAVTSASSAELIAVSSVLTYDIYRTYIRPEAKGKEVVRFSHICVISFGILMGVLAVLLNLTGINLGYLYTLMGVLISSAVVPLTLTLLWSKQSKLAAIVSPIFGFCAAISTWLAVTKSMYGVITIESTSQNMPMMSGNLVALFSPVLVTIVISLIKPDNFNFDATRGIEVVDDTDVTDQVAGDFHEANNEVSPQLDAVQAEKLVNTQEEIDSMNKSSRFAKISSVTLSLILFVLWPLPMFFSKYVFSKSFFTGWVVVSIIWVFISTIAVGIYPVYEARHTIASIFREIYRDITGKRVPNLPTVNESAMISEENIIVYNAEKKDTA</sequence>
<dbReference type="GO" id="GO:0005886">
    <property type="term" value="C:plasma membrane"/>
    <property type="evidence" value="ECO:0007669"/>
    <property type="project" value="TreeGrafter"/>
</dbReference>
<proteinExistence type="inferred from homology"/>
<gene>
    <name evidence="9" type="ORF">INT46_008265</name>
</gene>
<feature type="transmembrane region" description="Helical" evidence="8">
    <location>
        <begin position="338"/>
        <end position="366"/>
    </location>
</feature>
<feature type="transmembrane region" description="Helical" evidence="8">
    <location>
        <begin position="86"/>
        <end position="104"/>
    </location>
</feature>
<dbReference type="GO" id="GO:0015204">
    <property type="term" value="F:urea transmembrane transporter activity"/>
    <property type="evidence" value="ECO:0007669"/>
    <property type="project" value="InterPro"/>
</dbReference>
<dbReference type="InterPro" id="IPR038377">
    <property type="entry name" value="Na/Glc_symporter_sf"/>
</dbReference>
<keyword evidence="6 8" id="KW-0472">Membrane</keyword>
<evidence type="ECO:0000256" key="4">
    <source>
        <dbReference type="ARBA" id="ARBA00022692"/>
    </source>
</evidence>
<dbReference type="EMBL" id="JAEPRC010000015">
    <property type="protein sequence ID" value="KAG2215031.1"/>
    <property type="molecule type" value="Genomic_DNA"/>
</dbReference>
<dbReference type="Gene3D" id="1.20.1730.10">
    <property type="entry name" value="Sodium/glucose cotransporter"/>
    <property type="match status" value="1"/>
</dbReference>
<evidence type="ECO:0000256" key="3">
    <source>
        <dbReference type="ARBA" id="ARBA00022448"/>
    </source>
</evidence>
<feature type="transmembrane region" description="Helical" evidence="8">
    <location>
        <begin position="53"/>
        <end position="74"/>
    </location>
</feature>
<dbReference type="CDD" id="cd11476">
    <property type="entry name" value="SLC5sbd_DUR3"/>
    <property type="match status" value="1"/>
</dbReference>
<feature type="transmembrane region" description="Helical" evidence="8">
    <location>
        <begin position="284"/>
        <end position="308"/>
    </location>
</feature>
<dbReference type="Proteomes" id="UP000650833">
    <property type="component" value="Unassembled WGS sequence"/>
</dbReference>
<feature type="transmembrane region" description="Helical" evidence="8">
    <location>
        <begin position="601"/>
        <end position="623"/>
    </location>
</feature>
<evidence type="ECO:0000256" key="5">
    <source>
        <dbReference type="ARBA" id="ARBA00022989"/>
    </source>
</evidence>
<comment type="caution">
    <text evidence="9">The sequence shown here is derived from an EMBL/GenBank/DDBJ whole genome shotgun (WGS) entry which is preliminary data.</text>
</comment>
<evidence type="ECO:0000256" key="1">
    <source>
        <dbReference type="ARBA" id="ARBA00004141"/>
    </source>
</evidence>
<dbReference type="OrthoDB" id="6132759at2759"/>
<evidence type="ECO:0000256" key="7">
    <source>
        <dbReference type="RuleBase" id="RU362091"/>
    </source>
</evidence>
<feature type="transmembrane region" description="Helical" evidence="8">
    <location>
        <begin position="195"/>
        <end position="212"/>
    </location>
</feature>
<feature type="transmembrane region" description="Helical" evidence="8">
    <location>
        <begin position="130"/>
        <end position="155"/>
    </location>
</feature>
<keyword evidence="10" id="KW-1185">Reference proteome</keyword>
<dbReference type="InterPro" id="IPR001734">
    <property type="entry name" value="Na/solute_symporter"/>
</dbReference>
<dbReference type="GO" id="GO:0015606">
    <property type="term" value="F:spermidine transmembrane transporter activity"/>
    <property type="evidence" value="ECO:0007669"/>
    <property type="project" value="UniProtKB-ARBA"/>
</dbReference>
<evidence type="ECO:0000313" key="9">
    <source>
        <dbReference type="EMBL" id="KAG2215031.1"/>
    </source>
</evidence>